<dbReference type="Pfam" id="PF20180">
    <property type="entry name" value="UQCC2_CBP6"/>
    <property type="match status" value="1"/>
</dbReference>
<proteinExistence type="predicted"/>
<dbReference type="Proteomes" id="UP000803884">
    <property type="component" value="Unassembled WGS sequence"/>
</dbReference>
<dbReference type="RefSeq" id="XP_069226334.1">
    <property type="nucleotide sequence ID" value="XM_069376438.1"/>
</dbReference>
<reference evidence="1 2" key="1">
    <citation type="journal article" date="2020" name="Microbiol. Resour. Announc.">
        <title>Draft Genome Sequence of a Cladosporium Species Isolated from the Mesophotic Ascidian Didemnum maculosum.</title>
        <authorList>
            <person name="Gioti A."/>
            <person name="Siaperas R."/>
            <person name="Nikolaivits E."/>
            <person name="Le Goff G."/>
            <person name="Ouazzani J."/>
            <person name="Kotoulas G."/>
            <person name="Topakas E."/>
        </authorList>
    </citation>
    <scope>NUCLEOTIDE SEQUENCE [LARGE SCALE GENOMIC DNA]</scope>
    <source>
        <strain evidence="1 2">TM138-S3</strain>
    </source>
</reference>
<name>A0AB34KDW5_9PEZI</name>
<dbReference type="InterPro" id="IPR037653">
    <property type="entry name" value="Cbp6"/>
</dbReference>
<keyword evidence="2" id="KW-1185">Reference proteome</keyword>
<evidence type="ECO:0000313" key="1">
    <source>
        <dbReference type="EMBL" id="KAL1583227.1"/>
    </source>
</evidence>
<accession>A0AB34KDW5</accession>
<dbReference type="GeneID" id="96009276"/>
<organism evidence="1 2">
    <name type="scientific">Cladosporium halotolerans</name>
    <dbReference type="NCBI Taxonomy" id="1052096"/>
    <lineage>
        <taxon>Eukaryota</taxon>
        <taxon>Fungi</taxon>
        <taxon>Dikarya</taxon>
        <taxon>Ascomycota</taxon>
        <taxon>Pezizomycotina</taxon>
        <taxon>Dothideomycetes</taxon>
        <taxon>Dothideomycetidae</taxon>
        <taxon>Cladosporiales</taxon>
        <taxon>Cladosporiaceae</taxon>
        <taxon>Cladosporium</taxon>
    </lineage>
</organism>
<evidence type="ECO:0000313" key="2">
    <source>
        <dbReference type="Proteomes" id="UP000803884"/>
    </source>
</evidence>
<dbReference type="GO" id="GO:0043022">
    <property type="term" value="F:ribosome binding"/>
    <property type="evidence" value="ECO:0007669"/>
    <property type="project" value="InterPro"/>
</dbReference>
<dbReference type="GO" id="GO:0034551">
    <property type="term" value="P:mitochondrial respiratory chain complex III assembly"/>
    <property type="evidence" value="ECO:0007669"/>
    <property type="project" value="TreeGrafter"/>
</dbReference>
<dbReference type="PANTHER" id="PTHR28250">
    <property type="entry name" value="CYTOCHROME B PRE-MRNA-PROCESSING PROTEIN 6"/>
    <property type="match status" value="1"/>
</dbReference>
<evidence type="ECO:0008006" key="3">
    <source>
        <dbReference type="Google" id="ProtNLM"/>
    </source>
</evidence>
<dbReference type="EMBL" id="JAAQHG020000037">
    <property type="protein sequence ID" value="KAL1583227.1"/>
    <property type="molecule type" value="Genomic_DNA"/>
</dbReference>
<dbReference type="PANTHER" id="PTHR28250:SF1">
    <property type="entry name" value="CYTOCHROME B PRE-MRNA-PROCESSING PROTEIN 6"/>
    <property type="match status" value="1"/>
</dbReference>
<protein>
    <recommendedName>
        <fullName evidence="3">Complex 1 LYR protein</fullName>
    </recommendedName>
</protein>
<dbReference type="GO" id="GO:0061671">
    <property type="term" value="C:Cbp3p-Cbp6 complex"/>
    <property type="evidence" value="ECO:0007669"/>
    <property type="project" value="InterPro"/>
</dbReference>
<gene>
    <name evidence="1" type="ORF">WHR41_07834</name>
</gene>
<comment type="caution">
    <text evidence="1">The sequence shown here is derived from an EMBL/GenBank/DDBJ whole genome shotgun (WGS) entry which is preliminary data.</text>
</comment>
<dbReference type="AlphaFoldDB" id="A0AB34KDW5"/>
<sequence>MSRQQIALHYSRLLSRWPVDRLRPAELHFQRLLQNRIQEAPAGSRDESHDVNAAYLLLDNAIRKRHPLSDSMMHPASKPDHYDALAKELDEAPDRTWFANVVKRMQNLIRFK</sequence>